<evidence type="ECO:0000313" key="1">
    <source>
        <dbReference type="EMBL" id="BAD62625.1"/>
    </source>
</evidence>
<gene>
    <name evidence="1" type="ordered locus">ABC0082</name>
</gene>
<keyword evidence="2" id="KW-1185">Reference proteome</keyword>
<dbReference type="HOGENOM" id="CLU_184983_0_0_9"/>
<reference evidence="2" key="4">
    <citation type="submission" date="2003-10" db="EMBL/GenBank/DDBJ databases">
        <title>The complete genome sequence of the alkaliphilic Bacillus clausii KSM-K16.</title>
        <authorList>
            <person name="Takaki Y."/>
            <person name="Kageyama Y."/>
            <person name="Shimamura S."/>
            <person name="Suzuki H."/>
            <person name="Nishi S."/>
            <person name="Hatada Y."/>
            <person name="Kawai S."/>
            <person name="Ito S."/>
            <person name="Horikoshi K."/>
        </authorList>
    </citation>
    <scope>NUCLEOTIDE SEQUENCE [LARGE SCALE GENOMIC DNA]</scope>
    <source>
        <strain evidence="2">KSM-K16</strain>
    </source>
</reference>
<reference evidence="1 2" key="1">
    <citation type="journal article" date="1994" name="J. Ferment. Bioeng.">
        <title>Molecular cloning and nucleotide sequence of the gene for an alkaline protease from the alkalophilic Bacillus sp. KSM-K16.</title>
        <authorList>
            <person name="Hakamada Y."/>
            <person name="Kobayashi T."/>
            <person name="Hitomi J."/>
            <person name="Kawai S."/>
            <person name="Ito S."/>
        </authorList>
    </citation>
    <scope>NUCLEOTIDE SEQUENCE [LARGE SCALE GENOMIC DNA]</scope>
    <source>
        <strain evidence="1 2">KSM-K16</strain>
    </source>
</reference>
<name>Q5WAD5_SHOC1</name>
<protein>
    <recommendedName>
        <fullName evidence="3">DUF2757 domain-containing protein</fullName>
    </recommendedName>
</protein>
<reference evidence="1 2" key="5">
    <citation type="journal article" date="2007" name="Extremophiles">
        <title>Intragenomic diversity of the V1 regions of 16S rRNA genes in high-alkaline protease-producing Bacillus clausii spp.</title>
        <authorList>
            <person name="Kageyama Y."/>
            <person name="Takaki Y."/>
            <person name="Shimamura S."/>
            <person name="Nishi S."/>
            <person name="Nogi Y."/>
            <person name="Uchimura K."/>
            <person name="Kobayashi T."/>
            <person name="Hitomi J."/>
            <person name="Ozaki K."/>
            <person name="Kawai S."/>
            <person name="Ito S."/>
            <person name="Horikoshi K."/>
        </authorList>
    </citation>
    <scope>NUCLEOTIDE SEQUENCE [LARGE SCALE GENOMIC DNA]</scope>
    <source>
        <strain evidence="1 2">KSM-K16</strain>
    </source>
</reference>
<reference evidence="1 2" key="3">
    <citation type="journal article" date="1997" name="Protein Eng.">
        <title>High-resolution crystal structure of M-protease: phylogeny aided analysis of the high-alkaline adaptation mechanism.</title>
        <authorList>
            <person name="Shirai T."/>
            <person name="Suzuki A."/>
            <person name="Yamane T."/>
            <person name="Ashida T."/>
            <person name="Kobayashi T."/>
            <person name="Ito S."/>
        </authorList>
    </citation>
    <scope>NUCLEOTIDE SEQUENCE [LARGE SCALE GENOMIC DNA]</scope>
    <source>
        <strain evidence="1 2">KSM-K16</strain>
    </source>
</reference>
<evidence type="ECO:0000313" key="2">
    <source>
        <dbReference type="Proteomes" id="UP000001168"/>
    </source>
</evidence>
<dbReference type="InterPro" id="IPR020115">
    <property type="entry name" value="Fin"/>
</dbReference>
<proteinExistence type="predicted"/>
<accession>Q5WAD5</accession>
<dbReference type="Pfam" id="PF10955">
    <property type="entry name" value="Fin"/>
    <property type="match status" value="1"/>
</dbReference>
<dbReference type="Proteomes" id="UP000001168">
    <property type="component" value="Chromosome"/>
</dbReference>
<sequence length="77" mass="8923">MKMAVYYGCRHCGQTIGVVFENATEADLGFHELNEMEKDELLTYYENGDIHVKAICEDCYTALSDNPQLYSYPYFIH</sequence>
<dbReference type="STRING" id="66692.ABC0082"/>
<dbReference type="eggNOG" id="ENOG5033CVR">
    <property type="taxonomic scope" value="Bacteria"/>
</dbReference>
<dbReference type="AlphaFoldDB" id="Q5WAD5"/>
<organism evidence="1 2">
    <name type="scientific">Shouchella clausii (strain KSM-K16)</name>
    <name type="common">Alkalihalobacillus clausii</name>
    <dbReference type="NCBI Taxonomy" id="66692"/>
    <lineage>
        <taxon>Bacteria</taxon>
        <taxon>Bacillati</taxon>
        <taxon>Bacillota</taxon>
        <taxon>Bacilli</taxon>
        <taxon>Bacillales</taxon>
        <taxon>Bacillaceae</taxon>
        <taxon>Shouchella</taxon>
    </lineage>
</organism>
<reference evidence="1 2" key="2">
    <citation type="journal article" date="1995" name="Appl. Microbiol. Biotechnol.">
        <title>Purification and properties of an alkaline protease from alkalophilic Bacillus sp. KSM-K16.</title>
        <authorList>
            <person name="Kobayashi T."/>
            <person name="Hakamada Y."/>
            <person name="Adachi S."/>
            <person name="Hitomi J."/>
            <person name="Yoshimatsu T."/>
            <person name="Koike K."/>
            <person name="Kawai S."/>
            <person name="Ito S."/>
        </authorList>
    </citation>
    <scope>NUCLEOTIDE SEQUENCE [LARGE SCALE GENOMIC DNA]</scope>
    <source>
        <strain evidence="1 2">KSM-K16</strain>
    </source>
</reference>
<dbReference type="EMBL" id="AP006627">
    <property type="protein sequence ID" value="BAD62625.1"/>
    <property type="molecule type" value="Genomic_DNA"/>
</dbReference>
<dbReference type="KEGG" id="bcl:ABC0082"/>
<dbReference type="GO" id="GO:0010468">
    <property type="term" value="P:regulation of gene expression"/>
    <property type="evidence" value="ECO:0007669"/>
    <property type="project" value="InterPro"/>
</dbReference>
<evidence type="ECO:0008006" key="3">
    <source>
        <dbReference type="Google" id="ProtNLM"/>
    </source>
</evidence>